<dbReference type="Gene3D" id="2.40.170.20">
    <property type="entry name" value="TonB-dependent receptor, beta-barrel domain"/>
    <property type="match status" value="1"/>
</dbReference>
<keyword evidence="3" id="KW-1134">Transmembrane beta strand</keyword>
<dbReference type="Pfam" id="PF25183">
    <property type="entry name" value="OMP_b-brl_4"/>
    <property type="match status" value="1"/>
</dbReference>
<keyword evidence="5" id="KW-0472">Membrane</keyword>
<dbReference type="InterPro" id="IPR012910">
    <property type="entry name" value="Plug_dom"/>
</dbReference>
<name>A0A2N9M850_9BACT</name>
<evidence type="ECO:0000256" key="3">
    <source>
        <dbReference type="ARBA" id="ARBA00022452"/>
    </source>
</evidence>
<feature type="domain" description="TonB-dependent receptor plug" evidence="7">
    <location>
        <begin position="144"/>
        <end position="252"/>
    </location>
</feature>
<evidence type="ECO:0000256" key="1">
    <source>
        <dbReference type="ARBA" id="ARBA00004571"/>
    </source>
</evidence>
<dbReference type="GO" id="GO:0030246">
    <property type="term" value="F:carbohydrate binding"/>
    <property type="evidence" value="ECO:0007669"/>
    <property type="project" value="InterPro"/>
</dbReference>
<dbReference type="GO" id="GO:0044718">
    <property type="term" value="P:siderophore transmembrane transport"/>
    <property type="evidence" value="ECO:0007669"/>
    <property type="project" value="TreeGrafter"/>
</dbReference>
<proteinExistence type="predicted"/>
<evidence type="ECO:0000259" key="7">
    <source>
        <dbReference type="Pfam" id="PF07715"/>
    </source>
</evidence>
<dbReference type="EMBL" id="OKRB01000152">
    <property type="protein sequence ID" value="SPE31649.1"/>
    <property type="molecule type" value="Genomic_DNA"/>
</dbReference>
<reference evidence="10" key="1">
    <citation type="submission" date="2018-02" db="EMBL/GenBank/DDBJ databases">
        <authorList>
            <person name="Hausmann B."/>
        </authorList>
    </citation>
    <scope>NUCLEOTIDE SEQUENCE [LARGE SCALE GENOMIC DNA]</scope>
    <source>
        <strain evidence="10">Peat soil MAG SbA5</strain>
    </source>
</reference>
<dbReference type="GO" id="GO:0009279">
    <property type="term" value="C:cell outer membrane"/>
    <property type="evidence" value="ECO:0007669"/>
    <property type="project" value="UniProtKB-SubCell"/>
</dbReference>
<feature type="domain" description="TonB-dependent transporter Oar-like beta-barrel" evidence="8">
    <location>
        <begin position="258"/>
        <end position="1175"/>
    </location>
</feature>
<organism evidence="9 10">
    <name type="scientific">Candidatus Sulfuritelmatomonas gaucii</name>
    <dbReference type="NCBI Taxonomy" id="2043161"/>
    <lineage>
        <taxon>Bacteria</taxon>
        <taxon>Pseudomonadati</taxon>
        <taxon>Acidobacteriota</taxon>
        <taxon>Terriglobia</taxon>
        <taxon>Terriglobales</taxon>
        <taxon>Acidobacteriaceae</taxon>
        <taxon>Candidatus Sulfuritelmatomonas</taxon>
    </lineage>
</organism>
<dbReference type="Gene3D" id="2.60.40.1120">
    <property type="entry name" value="Carboxypeptidase-like, regulatory domain"/>
    <property type="match status" value="1"/>
</dbReference>
<dbReference type="PANTHER" id="PTHR30069:SF46">
    <property type="entry name" value="OAR PROTEIN"/>
    <property type="match status" value="1"/>
</dbReference>
<evidence type="ECO:0000313" key="10">
    <source>
        <dbReference type="Proteomes" id="UP000239735"/>
    </source>
</evidence>
<dbReference type="Pfam" id="PF07715">
    <property type="entry name" value="Plug"/>
    <property type="match status" value="1"/>
</dbReference>
<dbReference type="OrthoDB" id="97893at2"/>
<sequence length="1182" mass="126932">MTHLGLFKERPGRSGKNRFCRWFFVACALFLFLTSRAIAQQGTILGTVTDPSGAVVSNASITLTNLDTGLSTTAKTAADGQFAVPELAIGHYTVKAAATGFKVSEKTGVVLNVADRLRLDFELQVGAQAQTVTVAADAIHLQTDTGEVSDVISAEQVEKLETNGRSIYTLVNLTPGATSIQPDYQAPTPVGGNANVSFNGQRMSHNIYLMDGGENLDRGGAGTFSVMPSLEAIQEFTILTSNYSPEYGLSSAATMTTVLKSGTKAFHGEGWEVDRNDALDARNYFNRPPAKVAELRSNIFGANVGGPVSFHPNKSEPKTFFFYNQEWRRIIQGGNINQKVPLTSTYQGNFAGSGVTAAVPCASSLSAAQQAKFTNAGITKFSTVTAGTCNYDVAFANNTIPSALLDANAQALLTQGKIFPAPTSGQQFQGGANSPTYVTEEIARVDRKFGDKFTVFGHWVSEQITQTYGTTMWSGDNVPTIGNTFGNPSYSAVVHTAYTINPNLLNEAAFNFNGNRIHILPKSAFSAPVAAPSGFTFNRIFNGPNPTNVMPTINLSTTGTQYSANWTPWNNDANDYQLRDDISWVKGAHQFKFGASWALYSKIQDAFAAPQGNFGFNGFYTNNDFADFLLGYANSYSEDAVHDSGHWNNISWAAYFADNWHATPRLTLNLGLRWDGVPHTYEINERASDFYPNLYSSSNKATFDTAGNLCSGASDPGCSGASPGLGPSPNATLKAANVQFYQNGVGIGGVTGGVPRGLVPNQWNAWGPRLGLSYDISGHGKTVVRAGTGLMYERIQGNDMYDDATNVPFDATVNFNNVMLANPHTSVATGSTLTVPVVVANMTGLDINNYKLPVVYQYSGGIEQSINGSTLLEVSYVGSQSRHQSDFRENNLPPASALATLINNGGSTYNQLVPYLGFKSIKQAENVGNGHYNSLQMDFHTVIHKDLQAQFGYTLSASTDPTTGNGGNGWDLDTVSNPYAGWKFDVGPSVFDRKSVAFVNYIYDIPLFRNSPNAAAKTLLGGWELAGITTFQTGAPLDIGLGGNQGSNGVQNGSNRPNLSGSIAYPKNLISSGVQWFSPSAFSAPAIGSWGNLKHDALRGPGRDEWNLALHKTFKFTETSNFEFRAETFNLWNHTQFQGDQGVGGANTNCGWNGTTCAGGNFGAITSAYDPREFQLMGKISF</sequence>
<dbReference type="SUPFAM" id="SSF49452">
    <property type="entry name" value="Starch-binding domain-like"/>
    <property type="match status" value="1"/>
</dbReference>
<keyword evidence="4" id="KW-0812">Transmembrane</keyword>
<evidence type="ECO:0000259" key="8">
    <source>
        <dbReference type="Pfam" id="PF25183"/>
    </source>
</evidence>
<comment type="subcellular location">
    <subcellularLocation>
        <location evidence="1">Cell outer membrane</location>
        <topology evidence="1">Multi-pass membrane protein</topology>
    </subcellularLocation>
</comment>
<evidence type="ECO:0000256" key="6">
    <source>
        <dbReference type="ARBA" id="ARBA00023237"/>
    </source>
</evidence>
<protein>
    <submittedName>
        <fullName evidence="9">Uncharacterized protein</fullName>
    </submittedName>
</protein>
<dbReference type="InterPro" id="IPR039426">
    <property type="entry name" value="TonB-dep_rcpt-like"/>
</dbReference>
<dbReference type="InterPro" id="IPR036942">
    <property type="entry name" value="Beta-barrel_TonB_sf"/>
</dbReference>
<dbReference type="AlphaFoldDB" id="A0A2N9M850"/>
<keyword evidence="2" id="KW-0813">Transport</keyword>
<evidence type="ECO:0000313" key="9">
    <source>
        <dbReference type="EMBL" id="SPE31649.1"/>
    </source>
</evidence>
<dbReference type="Pfam" id="PF13620">
    <property type="entry name" value="CarboxypepD_reg"/>
    <property type="match status" value="1"/>
</dbReference>
<dbReference type="SUPFAM" id="SSF56935">
    <property type="entry name" value="Porins"/>
    <property type="match status" value="1"/>
</dbReference>
<dbReference type="Proteomes" id="UP000239735">
    <property type="component" value="Unassembled WGS sequence"/>
</dbReference>
<gene>
    <name evidence="9" type="ORF">SBA5_90026</name>
</gene>
<evidence type="ECO:0000256" key="4">
    <source>
        <dbReference type="ARBA" id="ARBA00022692"/>
    </source>
</evidence>
<keyword evidence="6" id="KW-0998">Cell outer membrane</keyword>
<dbReference type="GO" id="GO:0015344">
    <property type="term" value="F:siderophore uptake transmembrane transporter activity"/>
    <property type="evidence" value="ECO:0007669"/>
    <property type="project" value="TreeGrafter"/>
</dbReference>
<accession>A0A2N9M850</accession>
<dbReference type="InterPro" id="IPR057601">
    <property type="entry name" value="Oar-like_b-barrel"/>
</dbReference>
<evidence type="ECO:0000256" key="2">
    <source>
        <dbReference type="ARBA" id="ARBA00022448"/>
    </source>
</evidence>
<dbReference type="InterPro" id="IPR013784">
    <property type="entry name" value="Carb-bd-like_fold"/>
</dbReference>
<dbReference type="PANTHER" id="PTHR30069">
    <property type="entry name" value="TONB-DEPENDENT OUTER MEMBRANE RECEPTOR"/>
    <property type="match status" value="1"/>
</dbReference>
<evidence type="ECO:0000256" key="5">
    <source>
        <dbReference type="ARBA" id="ARBA00023136"/>
    </source>
</evidence>